<dbReference type="InterPro" id="IPR049249">
    <property type="entry name" value="DUF6882"/>
</dbReference>
<sequence>MVYSPPESLDDVVIDGLLSSSAHDAAFHRQVGPITGVEFNGGTADTTTPDLALDIPVDVRIHGPNHTTTDFTGTVIAHLTTQSWEWTTSRVNDLAGLGIAELRSGSQPYTPLLVAAARTLCGGQPVVLRAGDEHRPTQLIVVNSDAPLPPVHAATTNFLAELPSRGFNSLPQVPRTLRERNEWRAVMAYAAQRGLSAELVTNTGSHPGSNASPTGRTVAFGDGSRVTFQAAHPTRIAAATGNENALSLADIQADAFYFAAEHEMLLDARFPRPEAHVSIPESSFALRDGAAATRGPAALIATCTADTWTWAWADPFVAHLPIARAAHRIKDFATQQGIADLIRPQLSLDDAEASDLINVTKPILQWWTHLSVELGPHPEDPTQRVRGIVLINPPELRAPAGPADVAARAKDTILAIPTPPGIDAHRARRAYERFRDAR</sequence>
<dbReference type="KEGG" id="cik:H0194_09260"/>
<name>A0A7G7CNR4_9CORY</name>
<evidence type="ECO:0000313" key="1">
    <source>
        <dbReference type="EMBL" id="QNE89230.1"/>
    </source>
</evidence>
<dbReference type="RefSeq" id="WP_185175607.1">
    <property type="nucleotide sequence ID" value="NZ_CP059404.1"/>
</dbReference>
<protein>
    <submittedName>
        <fullName evidence="1">Uncharacterized protein</fullName>
    </submittedName>
</protein>
<organism evidence="1 2">
    <name type="scientific">Corynebacterium incognita</name>
    <dbReference type="NCBI Taxonomy" id="2754725"/>
    <lineage>
        <taxon>Bacteria</taxon>
        <taxon>Bacillati</taxon>
        <taxon>Actinomycetota</taxon>
        <taxon>Actinomycetes</taxon>
        <taxon>Mycobacteriales</taxon>
        <taxon>Corynebacteriaceae</taxon>
        <taxon>Corynebacterium</taxon>
    </lineage>
</organism>
<reference evidence="1 2" key="1">
    <citation type="submission" date="2020-07" db="EMBL/GenBank/DDBJ databases">
        <title>Complete genome and description of Corynebacterium incognita strain Marseille-Q3630 sp. nov.</title>
        <authorList>
            <person name="Boxberger M."/>
        </authorList>
    </citation>
    <scope>NUCLEOTIDE SEQUENCE [LARGE SCALE GENOMIC DNA]</scope>
    <source>
        <strain evidence="1 2">Marseille-Q3630</strain>
    </source>
</reference>
<dbReference type="AlphaFoldDB" id="A0A7G7CNR4"/>
<gene>
    <name evidence="1" type="ORF">H0194_09260</name>
</gene>
<accession>A0A7G7CNR4</accession>
<dbReference type="Pfam" id="PF21813">
    <property type="entry name" value="DUF6882"/>
    <property type="match status" value="1"/>
</dbReference>
<dbReference type="EMBL" id="CP059404">
    <property type="protein sequence ID" value="QNE89230.1"/>
    <property type="molecule type" value="Genomic_DNA"/>
</dbReference>
<dbReference type="Proteomes" id="UP000515743">
    <property type="component" value="Chromosome"/>
</dbReference>
<proteinExistence type="predicted"/>
<evidence type="ECO:0000313" key="2">
    <source>
        <dbReference type="Proteomes" id="UP000515743"/>
    </source>
</evidence>
<keyword evidence="2" id="KW-1185">Reference proteome</keyword>